<comment type="subcellular location">
    <subcellularLocation>
        <location evidence="1">Cell membrane</location>
        <topology evidence="1">Multi-pass membrane protein</topology>
    </subcellularLocation>
</comment>
<accession>A0ABQ5U496</accession>
<dbReference type="EMBL" id="BSNF01000006">
    <property type="protein sequence ID" value="GLQ06668.1"/>
    <property type="molecule type" value="Genomic_DNA"/>
</dbReference>
<feature type="transmembrane region" description="Helical" evidence="6">
    <location>
        <begin position="184"/>
        <end position="204"/>
    </location>
</feature>
<comment type="caution">
    <text evidence="8">The sequence shown here is derived from an EMBL/GenBank/DDBJ whole genome shotgun (WGS) entry which is preliminary data.</text>
</comment>
<dbReference type="Proteomes" id="UP001161409">
    <property type="component" value="Unassembled WGS sequence"/>
</dbReference>
<dbReference type="PANTHER" id="PTHR35007">
    <property type="entry name" value="INTEGRAL MEMBRANE PROTEIN-RELATED"/>
    <property type="match status" value="1"/>
</dbReference>
<keyword evidence="3 6" id="KW-0812">Transmembrane</keyword>
<feature type="transmembrane region" description="Helical" evidence="6">
    <location>
        <begin position="220"/>
        <end position="240"/>
    </location>
</feature>
<gene>
    <name evidence="8" type="ORF">GCM10007924_18890</name>
</gene>
<dbReference type="PANTHER" id="PTHR35007:SF1">
    <property type="entry name" value="PILUS ASSEMBLY PROTEIN"/>
    <property type="match status" value="1"/>
</dbReference>
<keyword evidence="2" id="KW-1003">Cell membrane</keyword>
<name>A0ABQ5U496_9PROT</name>
<feature type="domain" description="Type II secretion system protein GspF" evidence="7">
    <location>
        <begin position="76"/>
        <end position="196"/>
    </location>
</feature>
<evidence type="ECO:0000313" key="8">
    <source>
        <dbReference type="EMBL" id="GLQ06668.1"/>
    </source>
</evidence>
<keyword evidence="5 6" id="KW-0472">Membrane</keyword>
<feature type="transmembrane region" description="Helical" evidence="6">
    <location>
        <begin position="20"/>
        <end position="53"/>
    </location>
</feature>
<evidence type="ECO:0000256" key="3">
    <source>
        <dbReference type="ARBA" id="ARBA00022692"/>
    </source>
</evidence>
<keyword evidence="4 6" id="KW-1133">Transmembrane helix</keyword>
<sequence length="244" mass="26926">MLTLARGTPGRGKVGLARLLAIFLMLLVLLALLLVFLGIWWGALLAASLAFLLKGAFRKQGARRDRYLREQFPEALDLLVRGARVGVSLEENLRTVAREMPAPTGPFFAGMVGQLDMGVPFETVLKKVAGQTGLREYRYFVATLSIQRLTGGAYADVLHRLSRMLRDYEEQAKRADVATSEARLSARIVAGLGIVSTISLFFLNRQQFEFLATDPEGQQILLYCLGSVLTGFAVISHLVGRIRE</sequence>
<organism evidence="8 9">
    <name type="scientific">Sneathiella chinensis</name>
    <dbReference type="NCBI Taxonomy" id="349750"/>
    <lineage>
        <taxon>Bacteria</taxon>
        <taxon>Pseudomonadati</taxon>
        <taxon>Pseudomonadota</taxon>
        <taxon>Alphaproteobacteria</taxon>
        <taxon>Sneathiellales</taxon>
        <taxon>Sneathiellaceae</taxon>
        <taxon>Sneathiella</taxon>
    </lineage>
</organism>
<dbReference type="InterPro" id="IPR018076">
    <property type="entry name" value="T2SS_GspF_dom"/>
</dbReference>
<evidence type="ECO:0000259" key="7">
    <source>
        <dbReference type="Pfam" id="PF00482"/>
    </source>
</evidence>
<reference evidence="8" key="2">
    <citation type="submission" date="2023-01" db="EMBL/GenBank/DDBJ databases">
        <title>Draft genome sequence of Sneathiella chinensis strain NBRC 103408.</title>
        <authorList>
            <person name="Sun Q."/>
            <person name="Mori K."/>
        </authorList>
    </citation>
    <scope>NUCLEOTIDE SEQUENCE</scope>
    <source>
        <strain evidence="8">NBRC 103408</strain>
    </source>
</reference>
<evidence type="ECO:0000313" key="9">
    <source>
        <dbReference type="Proteomes" id="UP001161409"/>
    </source>
</evidence>
<proteinExistence type="predicted"/>
<dbReference type="Pfam" id="PF00482">
    <property type="entry name" value="T2SSF"/>
    <property type="match status" value="1"/>
</dbReference>
<reference evidence="8" key="1">
    <citation type="journal article" date="2014" name="Int. J. Syst. Evol. Microbiol.">
        <title>Complete genome of a new Firmicutes species belonging to the dominant human colonic microbiota ('Ruminococcus bicirculans') reveals two chromosomes and a selective capacity to utilize plant glucans.</title>
        <authorList>
            <consortium name="NISC Comparative Sequencing Program"/>
            <person name="Wegmann U."/>
            <person name="Louis P."/>
            <person name="Goesmann A."/>
            <person name="Henrissat B."/>
            <person name="Duncan S.H."/>
            <person name="Flint H.J."/>
        </authorList>
    </citation>
    <scope>NUCLEOTIDE SEQUENCE</scope>
    <source>
        <strain evidence="8">NBRC 103408</strain>
    </source>
</reference>
<keyword evidence="9" id="KW-1185">Reference proteome</keyword>
<evidence type="ECO:0000256" key="6">
    <source>
        <dbReference type="SAM" id="Phobius"/>
    </source>
</evidence>
<evidence type="ECO:0000256" key="5">
    <source>
        <dbReference type="ARBA" id="ARBA00023136"/>
    </source>
</evidence>
<evidence type="ECO:0000256" key="1">
    <source>
        <dbReference type="ARBA" id="ARBA00004651"/>
    </source>
</evidence>
<protein>
    <recommendedName>
        <fullName evidence="7">Type II secretion system protein GspF domain-containing protein</fullName>
    </recommendedName>
</protein>
<evidence type="ECO:0000256" key="4">
    <source>
        <dbReference type="ARBA" id="ARBA00022989"/>
    </source>
</evidence>
<evidence type="ECO:0000256" key="2">
    <source>
        <dbReference type="ARBA" id="ARBA00022475"/>
    </source>
</evidence>